<organism evidence="3 4">
    <name type="scientific">Arthrobacter phage Molivia</name>
    <dbReference type="NCBI Taxonomy" id="2015839"/>
    <lineage>
        <taxon>Viruses</taxon>
        <taxon>Duplodnaviria</taxon>
        <taxon>Heunggongvirae</taxon>
        <taxon>Uroviricota</taxon>
        <taxon>Caudoviricetes</taxon>
        <taxon>Amigovirus</taxon>
        <taxon>Amigovirus molivia</taxon>
    </lineage>
</organism>
<keyword evidence="2" id="KW-0808">Transferase</keyword>
<dbReference type="KEGG" id="vg:40086291"/>
<dbReference type="Pfam" id="PF00145">
    <property type="entry name" value="DNA_methylase"/>
    <property type="match status" value="1"/>
</dbReference>
<evidence type="ECO:0000256" key="1">
    <source>
        <dbReference type="ARBA" id="ARBA00022603"/>
    </source>
</evidence>
<dbReference type="GO" id="GO:0008168">
    <property type="term" value="F:methyltransferase activity"/>
    <property type="evidence" value="ECO:0007669"/>
    <property type="project" value="UniProtKB-KW"/>
</dbReference>
<dbReference type="InterPro" id="IPR029063">
    <property type="entry name" value="SAM-dependent_MTases_sf"/>
</dbReference>
<dbReference type="SUPFAM" id="SSF53335">
    <property type="entry name" value="S-adenosyl-L-methionine-dependent methyltransferases"/>
    <property type="match status" value="1"/>
</dbReference>
<proteinExistence type="predicted"/>
<evidence type="ECO:0000256" key="2">
    <source>
        <dbReference type="ARBA" id="ARBA00022679"/>
    </source>
</evidence>
<reference evidence="4" key="1">
    <citation type="submission" date="2017-06" db="EMBL/GenBank/DDBJ databases">
        <authorList>
            <person name="Kim H.J."/>
            <person name="Triplett B.A."/>
        </authorList>
    </citation>
    <scope>NUCLEOTIDE SEQUENCE [LARGE SCALE GENOMIC DNA]</scope>
</reference>
<sequence length="233" mass="26519">MTIGKYRILDLFCCAGGAAMGYSRAGFEVYGIDNDPKMLRDYPFSGRLDDVQDALMTHIYGIKDRPPLPHFDAVHASPPCQAHTALTKGTNKDTHSYVDLIDRTRHWLQRIGKPYIIENVEQSTVRPDLKLCGEQFGLRVLKHRNFELGGFTVPQPVHIKHRGRAAGWRHGERPEEPYYFSVYGTGGSRGTIEQWREAMEMPWAGTKRQLSEAVPPVFTEYIGKHLLTHLENL</sequence>
<dbReference type="GeneID" id="40086291"/>
<dbReference type="Proteomes" id="UP000225204">
    <property type="component" value="Segment"/>
</dbReference>
<dbReference type="GO" id="GO:0032259">
    <property type="term" value="P:methylation"/>
    <property type="evidence" value="ECO:0007669"/>
    <property type="project" value="UniProtKB-KW"/>
</dbReference>
<dbReference type="EMBL" id="MF185731">
    <property type="protein sequence ID" value="ASX99300.1"/>
    <property type="molecule type" value="Genomic_DNA"/>
</dbReference>
<dbReference type="Gene3D" id="3.40.50.150">
    <property type="entry name" value="Vaccinia Virus protein VP39"/>
    <property type="match status" value="1"/>
</dbReference>
<dbReference type="InterPro" id="IPR001525">
    <property type="entry name" value="C5_MeTfrase"/>
</dbReference>
<name>A0A286S1U0_9CAUD</name>
<accession>A0A286S1U0</accession>
<evidence type="ECO:0000313" key="4">
    <source>
        <dbReference type="Proteomes" id="UP000225204"/>
    </source>
</evidence>
<keyword evidence="4" id="KW-1185">Reference proteome</keyword>
<dbReference type="OrthoDB" id="7292at10239"/>
<evidence type="ECO:0000313" key="3">
    <source>
        <dbReference type="EMBL" id="ASX99300.1"/>
    </source>
</evidence>
<protein>
    <submittedName>
        <fullName evidence="3">DNA methyltransferase</fullName>
    </submittedName>
</protein>
<dbReference type="RefSeq" id="YP_009610201.1">
    <property type="nucleotide sequence ID" value="NC_042001.1"/>
</dbReference>
<gene>
    <name evidence="3" type="primary">79</name>
    <name evidence="3" type="ORF">SEA_MOLIVIA_79</name>
</gene>
<keyword evidence="1 3" id="KW-0489">Methyltransferase</keyword>